<evidence type="ECO:0000313" key="2">
    <source>
        <dbReference type="Proteomes" id="UP000321617"/>
    </source>
</evidence>
<comment type="caution">
    <text evidence="1">The sequence shown here is derived from an EMBL/GenBank/DDBJ whole genome shotgun (WGS) entry which is preliminary data.</text>
</comment>
<sequence length="83" mass="9157">MIDLPLTRALVELVLFIDQSDEEVVDPDAAANCMHSLAGGFDRLDGQQRVEIAELLRVVASEQRDASSRRRVNDLVHELGLSA</sequence>
<protein>
    <recommendedName>
        <fullName evidence="3">Tellurite resistance protein TerB</fullName>
    </recommendedName>
</protein>
<name>A0A562V4P0_9ACTN</name>
<gene>
    <name evidence="1" type="ORF">LX16_3628</name>
</gene>
<keyword evidence="2" id="KW-1185">Reference proteome</keyword>
<accession>A0A562V4P0</accession>
<reference evidence="1 2" key="1">
    <citation type="journal article" date="2013" name="Stand. Genomic Sci.">
        <title>Genomic Encyclopedia of Type Strains, Phase I: The one thousand microbial genomes (KMG-I) project.</title>
        <authorList>
            <person name="Kyrpides N.C."/>
            <person name="Woyke T."/>
            <person name="Eisen J.A."/>
            <person name="Garrity G."/>
            <person name="Lilburn T.G."/>
            <person name="Beck B.J."/>
            <person name="Whitman W.B."/>
            <person name="Hugenholtz P."/>
            <person name="Klenk H.P."/>
        </authorList>
    </citation>
    <scope>NUCLEOTIDE SEQUENCE [LARGE SCALE GENOMIC DNA]</scope>
    <source>
        <strain evidence="1 2">DSM 45044</strain>
    </source>
</reference>
<dbReference type="EMBL" id="VLLL01000006">
    <property type="protein sequence ID" value="TWJ12861.1"/>
    <property type="molecule type" value="Genomic_DNA"/>
</dbReference>
<organism evidence="1 2">
    <name type="scientific">Stackebrandtia albiflava</name>
    <dbReference type="NCBI Taxonomy" id="406432"/>
    <lineage>
        <taxon>Bacteria</taxon>
        <taxon>Bacillati</taxon>
        <taxon>Actinomycetota</taxon>
        <taxon>Actinomycetes</taxon>
        <taxon>Glycomycetales</taxon>
        <taxon>Glycomycetaceae</taxon>
        <taxon>Stackebrandtia</taxon>
    </lineage>
</organism>
<evidence type="ECO:0000313" key="1">
    <source>
        <dbReference type="EMBL" id="TWJ12861.1"/>
    </source>
</evidence>
<proteinExistence type="predicted"/>
<dbReference type="Proteomes" id="UP000321617">
    <property type="component" value="Unassembled WGS sequence"/>
</dbReference>
<dbReference type="AlphaFoldDB" id="A0A562V4P0"/>
<evidence type="ECO:0008006" key="3">
    <source>
        <dbReference type="Google" id="ProtNLM"/>
    </source>
</evidence>